<sequence>MKRSEKWYFKLKHHCLAKERLTAEQFEVLTGLTQTEIECYFKQSSRHIKKRLLRLGKVVRYQKSKQAEISSDWLTLRRELGQKLCLYSDAIGIQRVTQEAHDLEYGLALLASIDRRKAIIWSIRLRKAMPEFSVKVASVPRLTLLFNQLNND</sequence>
<dbReference type="GeneID" id="88784549"/>
<name>A0A655Z6J6_VIBCL</name>
<evidence type="ECO:0000313" key="1">
    <source>
        <dbReference type="EMBL" id="CSC59915.1"/>
    </source>
</evidence>
<gene>
    <name evidence="1" type="ORF">ERS013201_03028</name>
</gene>
<dbReference type="RefSeq" id="WP_000830400.1">
    <property type="nucleotide sequence ID" value="NZ_BAABUH010000001.1"/>
</dbReference>
<dbReference type="AlphaFoldDB" id="A0A655Z6J6"/>
<accession>A0A655Z6J6</accession>
<dbReference type="EMBL" id="CWQJ01000023">
    <property type="protein sequence ID" value="CSC59915.1"/>
    <property type="molecule type" value="Genomic_DNA"/>
</dbReference>
<protein>
    <submittedName>
        <fullName evidence="1">Uncharacterized protein</fullName>
    </submittedName>
</protein>
<dbReference type="Proteomes" id="UP000046067">
    <property type="component" value="Unassembled WGS sequence"/>
</dbReference>
<organism evidence="1 2">
    <name type="scientific">Vibrio cholerae</name>
    <dbReference type="NCBI Taxonomy" id="666"/>
    <lineage>
        <taxon>Bacteria</taxon>
        <taxon>Pseudomonadati</taxon>
        <taxon>Pseudomonadota</taxon>
        <taxon>Gammaproteobacteria</taxon>
        <taxon>Vibrionales</taxon>
        <taxon>Vibrionaceae</taxon>
        <taxon>Vibrio</taxon>
    </lineage>
</organism>
<reference evidence="1 2" key="1">
    <citation type="submission" date="2015-07" db="EMBL/GenBank/DDBJ databases">
        <authorList>
            <consortium name="Pathogen Informatics"/>
        </authorList>
    </citation>
    <scope>NUCLEOTIDE SEQUENCE [LARGE SCALE GENOMIC DNA]</scope>
    <source>
        <strain evidence="1 2">A325</strain>
    </source>
</reference>
<evidence type="ECO:0000313" key="2">
    <source>
        <dbReference type="Proteomes" id="UP000046067"/>
    </source>
</evidence>
<proteinExistence type="predicted"/>